<accession>A0A542ZN72</accession>
<organism evidence="1 2">
    <name type="scientific">Oryzihumus leptocrescens</name>
    <dbReference type="NCBI Taxonomy" id="297536"/>
    <lineage>
        <taxon>Bacteria</taxon>
        <taxon>Bacillati</taxon>
        <taxon>Actinomycetota</taxon>
        <taxon>Actinomycetes</taxon>
        <taxon>Micrococcales</taxon>
        <taxon>Intrasporangiaceae</taxon>
        <taxon>Oryzihumus</taxon>
    </lineage>
</organism>
<keyword evidence="2" id="KW-1185">Reference proteome</keyword>
<dbReference type="OrthoDB" id="3464514at2"/>
<evidence type="ECO:0000313" key="1">
    <source>
        <dbReference type="EMBL" id="TQL61650.1"/>
    </source>
</evidence>
<comment type="caution">
    <text evidence="1">The sequence shown here is derived from an EMBL/GenBank/DDBJ whole genome shotgun (WGS) entry which is preliminary data.</text>
</comment>
<gene>
    <name evidence="1" type="ORF">FB474_3064</name>
</gene>
<dbReference type="EMBL" id="VFOQ01000001">
    <property type="protein sequence ID" value="TQL61650.1"/>
    <property type="molecule type" value="Genomic_DNA"/>
</dbReference>
<reference evidence="1 2" key="1">
    <citation type="submission" date="2019-06" db="EMBL/GenBank/DDBJ databases">
        <title>Sequencing the genomes of 1000 actinobacteria strains.</title>
        <authorList>
            <person name="Klenk H.-P."/>
        </authorList>
    </citation>
    <scope>NUCLEOTIDE SEQUENCE [LARGE SCALE GENOMIC DNA]</scope>
    <source>
        <strain evidence="1 2">DSM 18082</strain>
    </source>
</reference>
<proteinExistence type="predicted"/>
<evidence type="ECO:0008006" key="3">
    <source>
        <dbReference type="Google" id="ProtNLM"/>
    </source>
</evidence>
<sequence length="202" mass="22493">MFIQVIQGKVADPERLQAQMDTWVRELQPGATGWLGSTGGTTDDGTYVCTVRFDSEEAARRNSDRPEQGAWWADTESCFAGPVTFIDCPDVSEWLQGGSDEAGFVQVMEGHTSDAARMRELLERSAEEIHRLRPEIIGGTIALQPNGDYVETVYFTDETQAREHEGAEMPAPLAEAMREEQEVMGTVTYLDLHHPWLVSASR</sequence>
<dbReference type="RefSeq" id="WP_141789401.1">
    <property type="nucleotide sequence ID" value="NZ_BAAAKX010000018.1"/>
</dbReference>
<protein>
    <recommendedName>
        <fullName evidence="3">Antibiotic biosynthesis monooxygenase</fullName>
    </recommendedName>
</protein>
<name>A0A542ZN72_9MICO</name>
<dbReference type="Proteomes" id="UP000319514">
    <property type="component" value="Unassembled WGS sequence"/>
</dbReference>
<evidence type="ECO:0000313" key="2">
    <source>
        <dbReference type="Proteomes" id="UP000319514"/>
    </source>
</evidence>
<dbReference type="AlphaFoldDB" id="A0A542ZN72"/>